<dbReference type="EMBL" id="CP015438">
    <property type="protein sequence ID" value="ANB61023.1"/>
    <property type="molecule type" value="Genomic_DNA"/>
</dbReference>
<dbReference type="GO" id="GO:0006355">
    <property type="term" value="P:regulation of DNA-templated transcription"/>
    <property type="evidence" value="ECO:0007669"/>
    <property type="project" value="InterPro"/>
</dbReference>
<feature type="domain" description="PAC" evidence="2">
    <location>
        <begin position="81"/>
        <end position="140"/>
    </location>
</feature>
<evidence type="ECO:0000259" key="4">
    <source>
        <dbReference type="PROSITE" id="PS50887"/>
    </source>
</evidence>
<dbReference type="InterPro" id="IPR013767">
    <property type="entry name" value="PAS_fold"/>
</dbReference>
<evidence type="ECO:0000259" key="3">
    <source>
        <dbReference type="PROSITE" id="PS50883"/>
    </source>
</evidence>
<proteinExistence type="predicted"/>
<evidence type="ECO:0000259" key="2">
    <source>
        <dbReference type="PROSITE" id="PS50113"/>
    </source>
</evidence>
<sequence length="802" mass="93109">MEQNQFVQKLLADEQLLFTVMEQLFDIIFFMKVEAESRFRYVHVSPKALDLAGLTEEDIGKCIDDIYPKMIADHLNSQYRKVVETKSIVTYRDQMNIAGEYRVGESTLLPIFDRQGEVLYVLSFTRDITETVKREEQFTEIHQLFHLLFAHSHDALVMFDLTGRILQVNKEIERLLGWEKEKICSQNIFRIFPEYRSKFEQSLMQLSKGESLTSVWMSLPHQTGAKVYVSANVMPVFDQNGRVVAGLAMLRDFTDLVTVKERLRQSEELYRKVVEFLPDMIVIQVDGDITYINSAGLRMIKAKQLYEVEGKPLHFFLQQIDHQEWVLTALDGSRKEVNVREMTIPYYTHEAKFLVIRDVSEQKSIEKEMEYMAQYDVLTGLYNRQYLREKLNELLLNYTGLAVLLIDIHRFKFINDFLGHANGDELLRQVARRLKGIESERTMLARVSDDEFVVACIYEQEQELKTLLEKLDRLLQEPYFIAGEKLNITTNIGISYACDANLSVETLLSNADKAVYYSKMNGTNRIVEYEAHMQDIFVKKIRLENDLQIAIEKEELSLHYQPKVNISLGTISLEALVRWNHPQFGMISPAEFIPIAEETNMIHDIGRWVLRQACRDLKKLQQAGFYDIKMAVNLSARQFLDKQLESVVSNIFTKEQTSPSFFVFEITETAIMKEPAEVVPVLQKLKQRGITIAIDDFGVSYSSLNYLNRFPIDAVKIDRSFIRNISDNQKGEEIVRAIISLAHQLHLFVTAEGVETEEQVRFLLEKGCEEMQGYYFSRPVPLEQLPSVLENVQSLIGRWRNK</sequence>
<dbReference type="SUPFAM" id="SSF55073">
    <property type="entry name" value="Nucleotide cyclase"/>
    <property type="match status" value="1"/>
</dbReference>
<dbReference type="CDD" id="cd01948">
    <property type="entry name" value="EAL"/>
    <property type="match status" value="1"/>
</dbReference>
<accession>A0A160F5J6</accession>
<dbReference type="OrthoDB" id="9759607at2"/>
<dbReference type="Pfam" id="PF00563">
    <property type="entry name" value="EAL"/>
    <property type="match status" value="1"/>
</dbReference>
<dbReference type="InterPro" id="IPR000160">
    <property type="entry name" value="GGDEF_dom"/>
</dbReference>
<dbReference type="InterPro" id="IPR001633">
    <property type="entry name" value="EAL_dom"/>
</dbReference>
<keyword evidence="6" id="KW-1185">Reference proteome</keyword>
<dbReference type="PANTHER" id="PTHR44757:SF2">
    <property type="entry name" value="BIOFILM ARCHITECTURE MAINTENANCE PROTEIN MBAA"/>
    <property type="match status" value="1"/>
</dbReference>
<evidence type="ECO:0000259" key="1">
    <source>
        <dbReference type="PROSITE" id="PS50112"/>
    </source>
</evidence>
<dbReference type="SUPFAM" id="SSF141868">
    <property type="entry name" value="EAL domain-like"/>
    <property type="match status" value="1"/>
</dbReference>
<dbReference type="NCBIfam" id="TIGR00229">
    <property type="entry name" value="sensory_box"/>
    <property type="match status" value="2"/>
</dbReference>
<dbReference type="PANTHER" id="PTHR44757">
    <property type="entry name" value="DIGUANYLATE CYCLASE DGCP"/>
    <property type="match status" value="1"/>
</dbReference>
<dbReference type="SMART" id="SM00086">
    <property type="entry name" value="PAC"/>
    <property type="match status" value="3"/>
</dbReference>
<dbReference type="Pfam" id="PF08448">
    <property type="entry name" value="PAS_4"/>
    <property type="match status" value="1"/>
</dbReference>
<dbReference type="PROSITE" id="PS50883">
    <property type="entry name" value="EAL"/>
    <property type="match status" value="1"/>
</dbReference>
<dbReference type="InterPro" id="IPR043128">
    <property type="entry name" value="Rev_trsase/Diguanyl_cyclase"/>
</dbReference>
<protein>
    <submittedName>
        <fullName evidence="5">Diguanylate cyclase domain protein</fullName>
    </submittedName>
</protein>
<dbReference type="Gene3D" id="3.30.70.270">
    <property type="match status" value="1"/>
</dbReference>
<dbReference type="InterPro" id="IPR000700">
    <property type="entry name" value="PAS-assoc_C"/>
</dbReference>
<dbReference type="Gene3D" id="3.20.20.450">
    <property type="entry name" value="EAL domain"/>
    <property type="match status" value="1"/>
</dbReference>
<organism evidence="5 6">
    <name type="scientific">Anoxybacteroides amylolyticum</name>
    <dbReference type="NCBI Taxonomy" id="294699"/>
    <lineage>
        <taxon>Bacteria</taxon>
        <taxon>Bacillati</taxon>
        <taxon>Bacillota</taxon>
        <taxon>Bacilli</taxon>
        <taxon>Bacillales</taxon>
        <taxon>Anoxybacillaceae</taxon>
        <taxon>Anoxybacteroides</taxon>
    </lineage>
</organism>
<dbReference type="SMART" id="SM00091">
    <property type="entry name" value="PAS"/>
    <property type="match status" value="3"/>
</dbReference>
<dbReference type="RefSeq" id="WP_066323405.1">
    <property type="nucleotide sequence ID" value="NZ_CP015438.1"/>
</dbReference>
<dbReference type="SMART" id="SM00052">
    <property type="entry name" value="EAL"/>
    <property type="match status" value="1"/>
</dbReference>
<evidence type="ECO:0000313" key="5">
    <source>
        <dbReference type="EMBL" id="ANB61023.1"/>
    </source>
</evidence>
<dbReference type="InterPro" id="IPR000014">
    <property type="entry name" value="PAS"/>
</dbReference>
<dbReference type="InterPro" id="IPR001610">
    <property type="entry name" value="PAC"/>
</dbReference>
<feature type="domain" description="EAL" evidence="3">
    <location>
        <begin position="540"/>
        <end position="793"/>
    </location>
</feature>
<dbReference type="InterPro" id="IPR029787">
    <property type="entry name" value="Nucleotide_cyclase"/>
</dbReference>
<dbReference type="CDD" id="cd01949">
    <property type="entry name" value="GGDEF"/>
    <property type="match status" value="1"/>
</dbReference>
<dbReference type="KEGG" id="aamy:GFC30_1294"/>
<dbReference type="PROSITE" id="PS50887">
    <property type="entry name" value="GGDEF"/>
    <property type="match status" value="1"/>
</dbReference>
<dbReference type="SUPFAM" id="SSF55785">
    <property type="entry name" value="PYP-like sensor domain (PAS domain)"/>
    <property type="match status" value="3"/>
</dbReference>
<dbReference type="PROSITE" id="PS50113">
    <property type="entry name" value="PAC"/>
    <property type="match status" value="2"/>
</dbReference>
<dbReference type="NCBIfam" id="TIGR00254">
    <property type="entry name" value="GGDEF"/>
    <property type="match status" value="1"/>
</dbReference>
<dbReference type="PROSITE" id="PS50112">
    <property type="entry name" value="PAS"/>
    <property type="match status" value="1"/>
</dbReference>
<dbReference type="InterPro" id="IPR035919">
    <property type="entry name" value="EAL_sf"/>
</dbReference>
<dbReference type="Pfam" id="PF13188">
    <property type="entry name" value="PAS_8"/>
    <property type="match status" value="1"/>
</dbReference>
<dbReference type="CDD" id="cd00130">
    <property type="entry name" value="PAS"/>
    <property type="match status" value="1"/>
</dbReference>
<dbReference type="InterPro" id="IPR035965">
    <property type="entry name" value="PAS-like_dom_sf"/>
</dbReference>
<dbReference type="InterPro" id="IPR052155">
    <property type="entry name" value="Biofilm_reg_signaling"/>
</dbReference>
<feature type="domain" description="PAC" evidence="2">
    <location>
        <begin position="213"/>
        <end position="265"/>
    </location>
</feature>
<reference evidence="5 6" key="1">
    <citation type="journal article" date="2006" name="Syst. Appl. Microbiol.">
        <title>Anoxybacillus amylolyticus sp. nov., a thermophilic amylase producing bacterium isolated from Mount Rittmann (Antarctica).</title>
        <authorList>
            <person name="Poli A."/>
            <person name="Esposito E."/>
            <person name="Lama L."/>
            <person name="Orlando P."/>
            <person name="Nicolaus G."/>
            <person name="de Appolonia F."/>
            <person name="Gambacorta A."/>
            <person name="Nicolaus B."/>
        </authorList>
    </citation>
    <scope>NUCLEOTIDE SEQUENCE [LARGE SCALE GENOMIC DNA]</scope>
    <source>
        <strain evidence="5 6">DSM 15939</strain>
    </source>
</reference>
<dbReference type="PATRIC" id="fig|294699.3.peg.1311"/>
<feature type="domain" description="PAS" evidence="1">
    <location>
        <begin position="141"/>
        <end position="210"/>
    </location>
</feature>
<evidence type="ECO:0000313" key="6">
    <source>
        <dbReference type="Proteomes" id="UP000076865"/>
    </source>
</evidence>
<dbReference type="Pfam" id="PF00990">
    <property type="entry name" value="GGDEF"/>
    <property type="match status" value="1"/>
</dbReference>
<dbReference type="AlphaFoldDB" id="A0A160F5J6"/>
<name>A0A160F5J6_9BACL</name>
<dbReference type="InterPro" id="IPR013656">
    <property type="entry name" value="PAS_4"/>
</dbReference>
<dbReference type="FunFam" id="3.20.20.450:FF:000001">
    <property type="entry name" value="Cyclic di-GMP phosphodiesterase yahA"/>
    <property type="match status" value="1"/>
</dbReference>
<feature type="domain" description="GGDEF" evidence="4">
    <location>
        <begin position="399"/>
        <end position="531"/>
    </location>
</feature>
<dbReference type="Pfam" id="PF00989">
    <property type="entry name" value="PAS"/>
    <property type="match status" value="1"/>
</dbReference>
<dbReference type="Proteomes" id="UP000076865">
    <property type="component" value="Chromosome"/>
</dbReference>
<gene>
    <name evidence="5" type="ORF">GFC30_1294</name>
</gene>
<dbReference type="Gene3D" id="3.30.450.20">
    <property type="entry name" value="PAS domain"/>
    <property type="match status" value="3"/>
</dbReference>
<dbReference type="SMART" id="SM00267">
    <property type="entry name" value="GGDEF"/>
    <property type="match status" value="1"/>
</dbReference>